<evidence type="ECO:0000256" key="7">
    <source>
        <dbReference type="ARBA" id="ARBA00022840"/>
    </source>
</evidence>
<dbReference type="Proteomes" id="UP000479526">
    <property type="component" value="Unassembled WGS sequence"/>
</dbReference>
<keyword evidence="13" id="KW-1185">Reference proteome</keyword>
<keyword evidence="9" id="KW-0472">Membrane</keyword>
<keyword evidence="8" id="KW-0902">Two-component regulatory system</keyword>
<dbReference type="Gene3D" id="1.20.5.1930">
    <property type="match status" value="1"/>
</dbReference>
<keyword evidence="3" id="KW-0597">Phosphoprotein</keyword>
<dbReference type="GO" id="GO:0005524">
    <property type="term" value="F:ATP binding"/>
    <property type="evidence" value="ECO:0007669"/>
    <property type="project" value="UniProtKB-KW"/>
</dbReference>
<feature type="transmembrane region" description="Helical" evidence="9">
    <location>
        <begin position="98"/>
        <end position="120"/>
    </location>
</feature>
<keyword evidence="9" id="KW-0812">Transmembrane</keyword>
<dbReference type="Pfam" id="PF07730">
    <property type="entry name" value="HisKA_3"/>
    <property type="match status" value="1"/>
</dbReference>
<dbReference type="AlphaFoldDB" id="A0A7C9NB97"/>
<dbReference type="SUPFAM" id="SSF55874">
    <property type="entry name" value="ATPase domain of HSP90 chaperone/DNA topoisomerase II/histidine kinase"/>
    <property type="match status" value="1"/>
</dbReference>
<evidence type="ECO:0000313" key="12">
    <source>
        <dbReference type="EMBL" id="NAS26413.1"/>
    </source>
</evidence>
<comment type="catalytic activity">
    <reaction evidence="1">
        <text>ATP + protein L-histidine = ADP + protein N-phospho-L-histidine.</text>
        <dbReference type="EC" id="2.7.13.3"/>
    </reaction>
</comment>
<evidence type="ECO:0000256" key="4">
    <source>
        <dbReference type="ARBA" id="ARBA00022679"/>
    </source>
</evidence>
<feature type="transmembrane region" description="Helical" evidence="9">
    <location>
        <begin position="132"/>
        <end position="152"/>
    </location>
</feature>
<evidence type="ECO:0000259" key="11">
    <source>
        <dbReference type="Pfam" id="PF13796"/>
    </source>
</evidence>
<sequence>MYTLILPLAVGVGLVHLVLVLFGVLTTVNLIGVPLLALSLVAARGLGTVNRRLARVLLGVPITDPAPFRPGRGLFRWIGAALTDATGWRAVAHALLRLPAAALAFAAAAGLWGGGLVLLASPLWRGWPGAALLSPAGLVLLLLAPSGLRLALAPERLLARTLLGMSANEARIRRLERARAFAADDAVARLRQVERDLHDGTSARLVTLAMTLGLAREELDLGHLERARPLVEGAHRDAKETMAELRDLIRGMLPPALDQGLETALATLAARTPMPVRLDADLPERPDPSIEAVAYFCAAELLANVVRHSGARHASADVRGRDGRLTLVVRDDGAGGAVTGAGSGLRGLAARTGAVDGTVDVRSPAGGPTVITVALPLHI</sequence>
<dbReference type="InterPro" id="IPR011712">
    <property type="entry name" value="Sig_transdc_His_kin_sub3_dim/P"/>
</dbReference>
<proteinExistence type="predicted"/>
<evidence type="ECO:0000259" key="10">
    <source>
        <dbReference type="Pfam" id="PF07730"/>
    </source>
</evidence>
<feature type="transmembrane region" description="Helical" evidence="9">
    <location>
        <begin position="12"/>
        <end position="43"/>
    </location>
</feature>
<keyword evidence="4" id="KW-0808">Transferase</keyword>
<evidence type="ECO:0000256" key="9">
    <source>
        <dbReference type="SAM" id="Phobius"/>
    </source>
</evidence>
<dbReference type="GO" id="GO:0046983">
    <property type="term" value="F:protein dimerization activity"/>
    <property type="evidence" value="ECO:0007669"/>
    <property type="project" value="InterPro"/>
</dbReference>
<keyword evidence="6 12" id="KW-0418">Kinase</keyword>
<dbReference type="PANTHER" id="PTHR24421">
    <property type="entry name" value="NITRATE/NITRITE SENSOR PROTEIN NARX-RELATED"/>
    <property type="match status" value="1"/>
</dbReference>
<organism evidence="12 13">
    <name type="scientific">Herbidospora solisilvae</name>
    <dbReference type="NCBI Taxonomy" id="2696284"/>
    <lineage>
        <taxon>Bacteria</taxon>
        <taxon>Bacillati</taxon>
        <taxon>Actinomycetota</taxon>
        <taxon>Actinomycetes</taxon>
        <taxon>Streptosporangiales</taxon>
        <taxon>Streptosporangiaceae</taxon>
        <taxon>Herbidospora</taxon>
    </lineage>
</organism>
<dbReference type="InterPro" id="IPR050482">
    <property type="entry name" value="Sensor_HK_TwoCompSys"/>
</dbReference>
<comment type="caution">
    <text evidence="12">The sequence shown here is derived from an EMBL/GenBank/DDBJ whole genome shotgun (WGS) entry which is preliminary data.</text>
</comment>
<dbReference type="RefSeq" id="WP_161483391.1">
    <property type="nucleotide sequence ID" value="NZ_WXEW01000010.1"/>
</dbReference>
<accession>A0A7C9NB97</accession>
<dbReference type="GO" id="GO:0000155">
    <property type="term" value="F:phosphorelay sensor kinase activity"/>
    <property type="evidence" value="ECO:0007669"/>
    <property type="project" value="InterPro"/>
</dbReference>
<evidence type="ECO:0000256" key="2">
    <source>
        <dbReference type="ARBA" id="ARBA00012438"/>
    </source>
</evidence>
<dbReference type="CDD" id="cd16917">
    <property type="entry name" value="HATPase_UhpB-NarQ-NarX-like"/>
    <property type="match status" value="1"/>
</dbReference>
<dbReference type="EC" id="2.7.13.3" evidence="2"/>
<feature type="domain" description="Signal transduction histidine kinase subgroup 3 dimerisation and phosphoacceptor" evidence="10">
    <location>
        <begin position="192"/>
        <end position="257"/>
    </location>
</feature>
<evidence type="ECO:0000256" key="6">
    <source>
        <dbReference type="ARBA" id="ARBA00022777"/>
    </source>
</evidence>
<reference evidence="12 13" key="1">
    <citation type="submission" date="2020-01" db="EMBL/GenBank/DDBJ databases">
        <title>Herbidospora sp. NEAU-GS84 nov., a novel actinomycete isolated from soil.</title>
        <authorList>
            <person name="Han L."/>
        </authorList>
    </citation>
    <scope>NUCLEOTIDE SEQUENCE [LARGE SCALE GENOMIC DNA]</scope>
    <source>
        <strain evidence="12 13">NEAU-GS84</strain>
    </source>
</reference>
<keyword evidence="5" id="KW-0547">Nucleotide-binding</keyword>
<dbReference type="EMBL" id="WXEW01000010">
    <property type="protein sequence ID" value="NAS26413.1"/>
    <property type="molecule type" value="Genomic_DNA"/>
</dbReference>
<keyword evidence="9" id="KW-1133">Transmembrane helix</keyword>
<dbReference type="InterPro" id="IPR025828">
    <property type="entry name" value="Put_sensor_dom"/>
</dbReference>
<evidence type="ECO:0000256" key="8">
    <source>
        <dbReference type="ARBA" id="ARBA00023012"/>
    </source>
</evidence>
<keyword evidence="7" id="KW-0067">ATP-binding</keyword>
<evidence type="ECO:0000256" key="1">
    <source>
        <dbReference type="ARBA" id="ARBA00000085"/>
    </source>
</evidence>
<protein>
    <recommendedName>
        <fullName evidence="2">histidine kinase</fullName>
        <ecNumber evidence="2">2.7.13.3</ecNumber>
    </recommendedName>
</protein>
<evidence type="ECO:0000313" key="13">
    <source>
        <dbReference type="Proteomes" id="UP000479526"/>
    </source>
</evidence>
<evidence type="ECO:0000256" key="5">
    <source>
        <dbReference type="ARBA" id="ARBA00022741"/>
    </source>
</evidence>
<dbReference type="PANTHER" id="PTHR24421:SF10">
    <property type="entry name" value="NITRATE_NITRITE SENSOR PROTEIN NARQ"/>
    <property type="match status" value="1"/>
</dbReference>
<evidence type="ECO:0000256" key="3">
    <source>
        <dbReference type="ARBA" id="ARBA00022553"/>
    </source>
</evidence>
<feature type="domain" description="Putative sensor" evidence="11">
    <location>
        <begin position="6"/>
        <end position="163"/>
    </location>
</feature>
<dbReference type="InterPro" id="IPR036890">
    <property type="entry name" value="HATPase_C_sf"/>
</dbReference>
<dbReference type="Pfam" id="PF13796">
    <property type="entry name" value="Sensor"/>
    <property type="match status" value="1"/>
</dbReference>
<name>A0A7C9NB97_9ACTN</name>
<gene>
    <name evidence="12" type="ORF">GT755_32655</name>
</gene>
<dbReference type="Gene3D" id="3.30.565.10">
    <property type="entry name" value="Histidine kinase-like ATPase, C-terminal domain"/>
    <property type="match status" value="1"/>
</dbReference>
<dbReference type="GO" id="GO:0016020">
    <property type="term" value="C:membrane"/>
    <property type="evidence" value="ECO:0007669"/>
    <property type="project" value="InterPro"/>
</dbReference>